<reference evidence="1" key="1">
    <citation type="submission" date="2023-03" db="EMBL/GenBank/DDBJ databases">
        <title>Massive genome expansion in bonnet fungi (Mycena s.s.) driven by repeated elements and novel gene families across ecological guilds.</title>
        <authorList>
            <consortium name="Lawrence Berkeley National Laboratory"/>
            <person name="Harder C.B."/>
            <person name="Miyauchi S."/>
            <person name="Viragh M."/>
            <person name="Kuo A."/>
            <person name="Thoen E."/>
            <person name="Andreopoulos B."/>
            <person name="Lu D."/>
            <person name="Skrede I."/>
            <person name="Drula E."/>
            <person name="Henrissat B."/>
            <person name="Morin E."/>
            <person name="Kohler A."/>
            <person name="Barry K."/>
            <person name="LaButti K."/>
            <person name="Morin E."/>
            <person name="Salamov A."/>
            <person name="Lipzen A."/>
            <person name="Mereny Z."/>
            <person name="Hegedus B."/>
            <person name="Baldrian P."/>
            <person name="Stursova M."/>
            <person name="Weitz H."/>
            <person name="Taylor A."/>
            <person name="Grigoriev I.V."/>
            <person name="Nagy L.G."/>
            <person name="Martin F."/>
            <person name="Kauserud H."/>
        </authorList>
    </citation>
    <scope>NUCLEOTIDE SEQUENCE</scope>
    <source>
        <strain evidence="1">CBHHK067</strain>
    </source>
</reference>
<evidence type="ECO:0000313" key="1">
    <source>
        <dbReference type="EMBL" id="KAJ7654754.1"/>
    </source>
</evidence>
<comment type="caution">
    <text evidence="1">The sequence shown here is derived from an EMBL/GenBank/DDBJ whole genome shotgun (WGS) entry which is preliminary data.</text>
</comment>
<name>A0AAD7G4L3_MYCRO</name>
<protein>
    <submittedName>
        <fullName evidence="1">Uncharacterized protein</fullName>
    </submittedName>
</protein>
<evidence type="ECO:0000313" key="2">
    <source>
        <dbReference type="Proteomes" id="UP001221757"/>
    </source>
</evidence>
<proteinExistence type="predicted"/>
<feature type="non-terminal residue" evidence="1">
    <location>
        <position position="1"/>
    </location>
</feature>
<feature type="non-terminal residue" evidence="1">
    <location>
        <position position="128"/>
    </location>
</feature>
<organism evidence="1 2">
    <name type="scientific">Mycena rosella</name>
    <name type="common">Pink bonnet</name>
    <name type="synonym">Agaricus rosellus</name>
    <dbReference type="NCBI Taxonomy" id="1033263"/>
    <lineage>
        <taxon>Eukaryota</taxon>
        <taxon>Fungi</taxon>
        <taxon>Dikarya</taxon>
        <taxon>Basidiomycota</taxon>
        <taxon>Agaricomycotina</taxon>
        <taxon>Agaricomycetes</taxon>
        <taxon>Agaricomycetidae</taxon>
        <taxon>Agaricales</taxon>
        <taxon>Marasmiineae</taxon>
        <taxon>Mycenaceae</taxon>
        <taxon>Mycena</taxon>
    </lineage>
</organism>
<dbReference type="EMBL" id="JARKIE010000319">
    <property type="protein sequence ID" value="KAJ7654754.1"/>
    <property type="molecule type" value="Genomic_DNA"/>
</dbReference>
<sequence>LRVATPLFYHTVVFRSKGQAKALAETLVDQPLLGQFIRQLRVEGRYGAPMHAIIKCSPNILDIFLSLDITSSDNTGDLCKGLHLLNPQCVVLGDVPHPSRENRMFSDLFDTLLKVLPKWDRLVRFLVP</sequence>
<gene>
    <name evidence="1" type="ORF">B0H17DRAFT_836127</name>
</gene>
<dbReference type="Proteomes" id="UP001221757">
    <property type="component" value="Unassembled WGS sequence"/>
</dbReference>
<accession>A0AAD7G4L3</accession>
<keyword evidence="2" id="KW-1185">Reference proteome</keyword>
<dbReference type="AlphaFoldDB" id="A0AAD7G4L3"/>